<dbReference type="InterPro" id="IPR012337">
    <property type="entry name" value="RNaseH-like_sf"/>
</dbReference>
<dbReference type="InterPro" id="IPR025398">
    <property type="entry name" value="DUF4371"/>
</dbReference>
<protein>
    <recommendedName>
        <fullName evidence="1">DUF4371 domain-containing protein</fullName>
    </recommendedName>
</protein>
<dbReference type="EMBL" id="CABPRJ010001459">
    <property type="protein sequence ID" value="VVC37907.1"/>
    <property type="molecule type" value="Genomic_DNA"/>
</dbReference>
<accession>A0A5E4N2W5</accession>
<name>A0A5E4N2W5_9HEMI</name>
<dbReference type="Pfam" id="PF14291">
    <property type="entry name" value="DUF4371"/>
    <property type="match status" value="1"/>
</dbReference>
<dbReference type="AlphaFoldDB" id="A0A5E4N2W5"/>
<evidence type="ECO:0000313" key="3">
    <source>
        <dbReference type="Proteomes" id="UP000325440"/>
    </source>
</evidence>
<keyword evidence="3" id="KW-1185">Reference proteome</keyword>
<reference evidence="2 3" key="1">
    <citation type="submission" date="2019-08" db="EMBL/GenBank/DDBJ databases">
        <authorList>
            <person name="Alioto T."/>
            <person name="Alioto T."/>
            <person name="Gomez Garrido J."/>
        </authorList>
    </citation>
    <scope>NUCLEOTIDE SEQUENCE [LARGE SCALE GENOMIC DNA]</scope>
</reference>
<feature type="domain" description="DUF4371" evidence="1">
    <location>
        <begin position="19"/>
        <end position="215"/>
    </location>
</feature>
<evidence type="ECO:0000313" key="2">
    <source>
        <dbReference type="EMBL" id="VVC37907.1"/>
    </source>
</evidence>
<dbReference type="PANTHER" id="PTHR45749">
    <property type="match status" value="1"/>
</dbReference>
<dbReference type="SUPFAM" id="SSF53098">
    <property type="entry name" value="Ribonuclease H-like"/>
    <property type="match status" value="1"/>
</dbReference>
<organism evidence="2 3">
    <name type="scientific">Cinara cedri</name>
    <dbReference type="NCBI Taxonomy" id="506608"/>
    <lineage>
        <taxon>Eukaryota</taxon>
        <taxon>Metazoa</taxon>
        <taxon>Ecdysozoa</taxon>
        <taxon>Arthropoda</taxon>
        <taxon>Hexapoda</taxon>
        <taxon>Insecta</taxon>
        <taxon>Pterygota</taxon>
        <taxon>Neoptera</taxon>
        <taxon>Paraneoptera</taxon>
        <taxon>Hemiptera</taxon>
        <taxon>Sternorrhyncha</taxon>
        <taxon>Aphidomorpha</taxon>
        <taxon>Aphidoidea</taxon>
        <taxon>Aphididae</taxon>
        <taxon>Lachninae</taxon>
        <taxon>Cinara</taxon>
    </lineage>
</organism>
<dbReference type="PANTHER" id="PTHR45749:SF28">
    <property type="entry name" value="ZINC FINGER MYM-TYPE PROTEIN 1-LIKE-RELATED"/>
    <property type="match status" value="1"/>
</dbReference>
<dbReference type="OrthoDB" id="8193833at2759"/>
<evidence type="ECO:0000259" key="1">
    <source>
        <dbReference type="Pfam" id="PF14291"/>
    </source>
</evidence>
<proteinExistence type="predicted"/>
<dbReference type="Proteomes" id="UP000325440">
    <property type="component" value="Unassembled WGS sequence"/>
</dbReference>
<gene>
    <name evidence="2" type="ORF">CINCED_3A002433</name>
</gene>
<sequence length="315" mass="36237">MTHINSQLNLKLLGKQDIRQQLSSAYRLNIKQYNEKISHNRYILNKIINCIKFCGAFELALRGHDEKSNSENPGVFRGLINFSSELDSVLKCHIENSSVFKGLSKSIQNDLLECCLAVCQQRIKNEIKQAEYISVMADETTDVSAQFQLSIIFRYLLSDGTPVERFWGFFNPTGHDAKSLSECIIFNLEKVLESPDMLICQSYDGANVMSGRLNGVQKIINNSYKNAHFIHCYAHQLNLILIQATSQNREIRIFFSNLTDITNFFSNSPQRVTVLDKIVKYRVPRSSNTRWNFKSRIVNTVYENLEPLIECMKEI</sequence>